<keyword evidence="2" id="KW-1185">Reference proteome</keyword>
<keyword evidence="1" id="KW-0645">Protease</keyword>
<dbReference type="EMBL" id="JACSQY010000015">
    <property type="protein sequence ID" value="MBD7909571.1"/>
    <property type="molecule type" value="Genomic_DNA"/>
</dbReference>
<evidence type="ECO:0000313" key="1">
    <source>
        <dbReference type="EMBL" id="MBD7909571.1"/>
    </source>
</evidence>
<dbReference type="Pfam" id="PF06866">
    <property type="entry name" value="DUF1256"/>
    <property type="match status" value="1"/>
</dbReference>
<dbReference type="InterPro" id="IPR023430">
    <property type="entry name" value="Pept_HybD-like_dom_sf"/>
</dbReference>
<dbReference type="Proteomes" id="UP000659496">
    <property type="component" value="Unassembled WGS sequence"/>
</dbReference>
<name>A0ABR8PN27_9BACL</name>
<organism evidence="1 2">
    <name type="scientific">Sporosarcina gallistercoris</name>
    <dbReference type="NCBI Taxonomy" id="2762245"/>
    <lineage>
        <taxon>Bacteria</taxon>
        <taxon>Bacillati</taxon>
        <taxon>Bacillota</taxon>
        <taxon>Bacilli</taxon>
        <taxon>Bacillales</taxon>
        <taxon>Caryophanaceae</taxon>
        <taxon>Sporosarcina</taxon>
    </lineage>
</organism>
<dbReference type="GO" id="GO:0008233">
    <property type="term" value="F:peptidase activity"/>
    <property type="evidence" value="ECO:0007669"/>
    <property type="project" value="UniProtKB-KW"/>
</dbReference>
<dbReference type="GO" id="GO:0006508">
    <property type="term" value="P:proteolysis"/>
    <property type="evidence" value="ECO:0007669"/>
    <property type="project" value="UniProtKB-KW"/>
</dbReference>
<comment type="caution">
    <text evidence="1">The sequence shown here is derived from an EMBL/GenBank/DDBJ whole genome shotgun (WGS) entry which is preliminary data.</text>
</comment>
<accession>A0ABR8PN27</accession>
<keyword evidence="1" id="KW-0378">Hydrolase</keyword>
<evidence type="ECO:0000313" key="2">
    <source>
        <dbReference type="Proteomes" id="UP000659496"/>
    </source>
</evidence>
<dbReference type="RefSeq" id="WP_191691929.1">
    <property type="nucleotide sequence ID" value="NZ_JACSQY010000015.1"/>
</dbReference>
<sequence>MQKLEQAELNSRIHYKETGAVWKLSTLLLENIPFTTREILFLCIGTDRSTGDALGPLVGSLLTETRSFPYRVIGTLEEPLHALNIEQTVSELAVTHPDAYLVAVDACLGKSESVGHLLIQDGPLQPGKAVGKELPSVGDIAIKGVVNIGGFMEHSVLQSTRLHLSYEMGRTISRALQLAHGRLQSKRVYDTYNQGHYRNSGNEIRYSDLSQAD</sequence>
<reference evidence="1 2" key="1">
    <citation type="submission" date="2020-08" db="EMBL/GenBank/DDBJ databases">
        <title>A Genomic Blueprint of the Chicken Gut Microbiome.</title>
        <authorList>
            <person name="Gilroy R."/>
            <person name="Ravi A."/>
            <person name="Getino M."/>
            <person name="Pursley I."/>
            <person name="Horton D.L."/>
            <person name="Alikhan N.-F."/>
            <person name="Baker D."/>
            <person name="Gharbi K."/>
            <person name="Hall N."/>
            <person name="Watson M."/>
            <person name="Adriaenssens E.M."/>
            <person name="Foster-Nyarko E."/>
            <person name="Jarju S."/>
            <person name="Secka A."/>
            <person name="Antonio M."/>
            <person name="Oren A."/>
            <person name="Chaudhuri R."/>
            <person name="La Ragione R.M."/>
            <person name="Hildebrand F."/>
            <person name="Pallen M.J."/>
        </authorList>
    </citation>
    <scope>NUCLEOTIDE SEQUENCE [LARGE SCALE GENOMIC DNA]</scope>
    <source>
        <strain evidence="1 2">Sa3CUA8</strain>
    </source>
</reference>
<dbReference type="SUPFAM" id="SSF53163">
    <property type="entry name" value="HybD-like"/>
    <property type="match status" value="1"/>
</dbReference>
<dbReference type="NCBIfam" id="TIGR02841">
    <property type="entry name" value="spore_YyaC"/>
    <property type="match status" value="1"/>
</dbReference>
<proteinExistence type="predicted"/>
<gene>
    <name evidence="1" type="primary">yyaC</name>
    <name evidence="1" type="ORF">H9659_14635</name>
</gene>
<dbReference type="InterPro" id="IPR009665">
    <property type="entry name" value="YyaC"/>
</dbReference>
<protein>
    <submittedName>
        <fullName evidence="1">Spore protease YyaC</fullName>
    </submittedName>
</protein>